<evidence type="ECO:0000259" key="1">
    <source>
        <dbReference type="Pfam" id="PF03781"/>
    </source>
</evidence>
<dbReference type="SUPFAM" id="SSF56436">
    <property type="entry name" value="C-type lectin-like"/>
    <property type="match status" value="1"/>
</dbReference>
<dbReference type="EMBL" id="DXEN01000003">
    <property type="protein sequence ID" value="HIX85057.1"/>
    <property type="molecule type" value="Genomic_DNA"/>
</dbReference>
<dbReference type="PANTHER" id="PTHR23150">
    <property type="entry name" value="SULFATASE MODIFYING FACTOR 1, 2"/>
    <property type="match status" value="1"/>
</dbReference>
<reference evidence="2" key="2">
    <citation type="submission" date="2021-04" db="EMBL/GenBank/DDBJ databases">
        <authorList>
            <person name="Gilroy R."/>
        </authorList>
    </citation>
    <scope>NUCLEOTIDE SEQUENCE</scope>
    <source>
        <strain evidence="2">ChiHecec2B26-12326</strain>
    </source>
</reference>
<comment type="caution">
    <text evidence="2">The sequence shown here is derived from an EMBL/GenBank/DDBJ whole genome shotgun (WGS) entry which is preliminary data.</text>
</comment>
<organism evidence="2 3">
    <name type="scientific">Candidatus Parabacteroides intestinigallinarum</name>
    <dbReference type="NCBI Taxonomy" id="2838722"/>
    <lineage>
        <taxon>Bacteria</taxon>
        <taxon>Pseudomonadati</taxon>
        <taxon>Bacteroidota</taxon>
        <taxon>Bacteroidia</taxon>
        <taxon>Bacteroidales</taxon>
        <taxon>Tannerellaceae</taxon>
        <taxon>Parabacteroides</taxon>
    </lineage>
</organism>
<evidence type="ECO:0000313" key="2">
    <source>
        <dbReference type="EMBL" id="HIX85057.1"/>
    </source>
</evidence>
<dbReference type="PANTHER" id="PTHR23150:SF19">
    <property type="entry name" value="FORMYLGLYCINE-GENERATING ENZYME"/>
    <property type="match status" value="1"/>
</dbReference>
<gene>
    <name evidence="2" type="ORF">H9848_00360</name>
</gene>
<protein>
    <submittedName>
        <fullName evidence="2">Formylglycine-generating enzyme family protein</fullName>
    </submittedName>
</protein>
<dbReference type="InterPro" id="IPR005532">
    <property type="entry name" value="SUMF_dom"/>
</dbReference>
<dbReference type="InterPro" id="IPR042095">
    <property type="entry name" value="SUMF_sf"/>
</dbReference>
<dbReference type="AlphaFoldDB" id="A0A9D1XNW0"/>
<reference evidence="2" key="1">
    <citation type="journal article" date="2021" name="PeerJ">
        <title>Extensive microbial diversity within the chicken gut microbiome revealed by metagenomics and culture.</title>
        <authorList>
            <person name="Gilroy R."/>
            <person name="Ravi A."/>
            <person name="Getino M."/>
            <person name="Pursley I."/>
            <person name="Horton D.L."/>
            <person name="Alikhan N.F."/>
            <person name="Baker D."/>
            <person name="Gharbi K."/>
            <person name="Hall N."/>
            <person name="Watson M."/>
            <person name="Adriaenssens E.M."/>
            <person name="Foster-Nyarko E."/>
            <person name="Jarju S."/>
            <person name="Secka A."/>
            <person name="Antonio M."/>
            <person name="Oren A."/>
            <person name="Chaudhuri R.R."/>
            <person name="La Ragione R."/>
            <person name="Hildebrand F."/>
            <person name="Pallen M.J."/>
        </authorList>
    </citation>
    <scope>NUCLEOTIDE SEQUENCE</scope>
    <source>
        <strain evidence="2">ChiHecec2B26-12326</strain>
    </source>
</reference>
<dbReference type="Gene3D" id="3.90.1580.10">
    <property type="entry name" value="paralog of FGE (formylglycine-generating enzyme)"/>
    <property type="match status" value="1"/>
</dbReference>
<dbReference type="InterPro" id="IPR016187">
    <property type="entry name" value="CTDL_fold"/>
</dbReference>
<evidence type="ECO:0000313" key="3">
    <source>
        <dbReference type="Proteomes" id="UP000823847"/>
    </source>
</evidence>
<accession>A0A9D1XNW0</accession>
<feature type="domain" description="Sulfatase-modifying factor enzyme-like" evidence="1">
    <location>
        <begin position="223"/>
        <end position="434"/>
    </location>
</feature>
<name>A0A9D1XNW0_9BACT</name>
<sequence length="437" mass="50399">MKTLYIQITSAPAPEESADLVVYPTDMSNYFCNYLEYELVDGLRMPDGTPCYKEMRPGSLLLAFATEHEEVYQSLLRQWENIQCDLMREKPMPDTRYEVTLPKEYIEWLLSQEGYIYQKVGEKLAANNILSLSAEDLYEEFTVPCIHQLTDYLRKHPGEFDRFVFSEEGIKSSFHIVKALHEVDGKPVFYRLLLWQQEKKEKQTNERRLRSNQEFTVNGVSFTMVYVQAGSFYMGSEDGKENEKPMRLVTLSRDFYIGQYPVTQKLWKAVMGSEAPCTVKGENLPVTNISWDECQIFVHRLSELTGKDFRLPTEAQWEYAAKGGIHSKGFTYAGSDNLDEVAWHHENSKGTPHDVGMKKPNELNIYDMSGNVSEWCDDSYHSPSNPMTNKKNHTFALNRVYRGGGYSSGYNCRTSARDYWRSNGRLSSVGLRLALFL</sequence>
<dbReference type="InterPro" id="IPR051043">
    <property type="entry name" value="Sulfatase_Mod_Factor_Kinase"/>
</dbReference>
<dbReference type="Proteomes" id="UP000823847">
    <property type="component" value="Unassembled WGS sequence"/>
</dbReference>
<dbReference type="Pfam" id="PF03781">
    <property type="entry name" value="FGE-sulfatase"/>
    <property type="match status" value="1"/>
</dbReference>
<proteinExistence type="predicted"/>
<dbReference type="GO" id="GO:0120147">
    <property type="term" value="F:formylglycine-generating oxidase activity"/>
    <property type="evidence" value="ECO:0007669"/>
    <property type="project" value="TreeGrafter"/>
</dbReference>